<dbReference type="Proteomes" id="UP000298652">
    <property type="component" value="Chromosome 1"/>
</dbReference>
<gene>
    <name evidence="2" type="ORF">SEVIR_1G145066v2</name>
</gene>
<keyword evidence="3" id="KW-1185">Reference proteome</keyword>
<name>A0A4U6WB73_SETVI</name>
<dbReference type="AlphaFoldDB" id="A0A4U6WB73"/>
<evidence type="ECO:0000313" key="3">
    <source>
        <dbReference type="Proteomes" id="UP000298652"/>
    </source>
</evidence>
<evidence type="ECO:0008006" key="4">
    <source>
        <dbReference type="Google" id="ProtNLM"/>
    </source>
</evidence>
<sequence length="64" mass="6952">MSTRWCVIIQCALSVGTTSLGPDVTTAAEAGFYCRQLSNSFGKQIFRKANVLKQNICVVLISLV</sequence>
<evidence type="ECO:0000256" key="1">
    <source>
        <dbReference type="SAM" id="SignalP"/>
    </source>
</evidence>
<organism evidence="2 3">
    <name type="scientific">Setaria viridis</name>
    <name type="common">Green bristlegrass</name>
    <name type="synonym">Setaria italica subsp. viridis</name>
    <dbReference type="NCBI Taxonomy" id="4556"/>
    <lineage>
        <taxon>Eukaryota</taxon>
        <taxon>Viridiplantae</taxon>
        <taxon>Streptophyta</taxon>
        <taxon>Embryophyta</taxon>
        <taxon>Tracheophyta</taxon>
        <taxon>Spermatophyta</taxon>
        <taxon>Magnoliopsida</taxon>
        <taxon>Liliopsida</taxon>
        <taxon>Poales</taxon>
        <taxon>Poaceae</taxon>
        <taxon>PACMAD clade</taxon>
        <taxon>Panicoideae</taxon>
        <taxon>Panicodae</taxon>
        <taxon>Paniceae</taxon>
        <taxon>Cenchrinae</taxon>
        <taxon>Setaria</taxon>
    </lineage>
</organism>
<feature type="chain" id="PRO_5020826067" description="Secreted protein" evidence="1">
    <location>
        <begin position="20"/>
        <end position="64"/>
    </location>
</feature>
<dbReference type="EMBL" id="CM016552">
    <property type="protein sequence ID" value="TKW38903.1"/>
    <property type="molecule type" value="Genomic_DNA"/>
</dbReference>
<dbReference type="Gramene" id="TKW38903">
    <property type="protein sequence ID" value="TKW38903"/>
    <property type="gene ID" value="SEVIR_1G145066v2"/>
</dbReference>
<feature type="signal peptide" evidence="1">
    <location>
        <begin position="1"/>
        <end position="19"/>
    </location>
</feature>
<evidence type="ECO:0000313" key="2">
    <source>
        <dbReference type="EMBL" id="TKW38903.1"/>
    </source>
</evidence>
<reference evidence="2" key="1">
    <citation type="submission" date="2019-03" db="EMBL/GenBank/DDBJ databases">
        <title>WGS assembly of Setaria viridis.</title>
        <authorList>
            <person name="Huang P."/>
            <person name="Jenkins J."/>
            <person name="Grimwood J."/>
            <person name="Barry K."/>
            <person name="Healey A."/>
            <person name="Mamidi S."/>
            <person name="Sreedasyam A."/>
            <person name="Shu S."/>
            <person name="Feldman M."/>
            <person name="Wu J."/>
            <person name="Yu Y."/>
            <person name="Chen C."/>
            <person name="Johnson J."/>
            <person name="Rokhsar D."/>
            <person name="Baxter I."/>
            <person name="Schmutz J."/>
            <person name="Brutnell T."/>
            <person name="Kellogg E."/>
        </authorList>
    </citation>
    <scope>NUCLEOTIDE SEQUENCE [LARGE SCALE GENOMIC DNA]</scope>
</reference>
<proteinExistence type="predicted"/>
<accession>A0A4U6WB73</accession>
<keyword evidence="1" id="KW-0732">Signal</keyword>
<protein>
    <recommendedName>
        <fullName evidence="4">Secreted protein</fullName>
    </recommendedName>
</protein>